<evidence type="ECO:0000256" key="1">
    <source>
        <dbReference type="SAM" id="MobiDB-lite"/>
    </source>
</evidence>
<keyword evidence="3" id="KW-1185">Reference proteome</keyword>
<proteinExistence type="predicted"/>
<name>A0A6A5XXK6_9PLEO</name>
<accession>A0A6A5XXK6</accession>
<dbReference type="AlphaFoldDB" id="A0A6A5XXK6"/>
<evidence type="ECO:0000313" key="2">
    <source>
        <dbReference type="EMBL" id="KAF2018038.1"/>
    </source>
</evidence>
<dbReference type="EMBL" id="ML978068">
    <property type="protein sequence ID" value="KAF2018038.1"/>
    <property type="molecule type" value="Genomic_DNA"/>
</dbReference>
<gene>
    <name evidence="2" type="ORF">BU24DRAFT_461017</name>
</gene>
<evidence type="ECO:0000313" key="3">
    <source>
        <dbReference type="Proteomes" id="UP000799778"/>
    </source>
</evidence>
<dbReference type="Proteomes" id="UP000799778">
    <property type="component" value="Unassembled WGS sequence"/>
</dbReference>
<reference evidence="2" key="1">
    <citation type="journal article" date="2020" name="Stud. Mycol.">
        <title>101 Dothideomycetes genomes: a test case for predicting lifestyles and emergence of pathogens.</title>
        <authorList>
            <person name="Haridas S."/>
            <person name="Albert R."/>
            <person name="Binder M."/>
            <person name="Bloem J."/>
            <person name="Labutti K."/>
            <person name="Salamov A."/>
            <person name="Andreopoulos B."/>
            <person name="Baker S."/>
            <person name="Barry K."/>
            <person name="Bills G."/>
            <person name="Bluhm B."/>
            <person name="Cannon C."/>
            <person name="Castanera R."/>
            <person name="Culley D."/>
            <person name="Daum C."/>
            <person name="Ezra D."/>
            <person name="Gonzalez J."/>
            <person name="Henrissat B."/>
            <person name="Kuo A."/>
            <person name="Liang C."/>
            <person name="Lipzen A."/>
            <person name="Lutzoni F."/>
            <person name="Magnuson J."/>
            <person name="Mondo S."/>
            <person name="Nolan M."/>
            <person name="Ohm R."/>
            <person name="Pangilinan J."/>
            <person name="Park H.-J."/>
            <person name="Ramirez L."/>
            <person name="Alfaro M."/>
            <person name="Sun H."/>
            <person name="Tritt A."/>
            <person name="Yoshinaga Y."/>
            <person name="Zwiers L.-H."/>
            <person name="Turgeon B."/>
            <person name="Goodwin S."/>
            <person name="Spatafora J."/>
            <person name="Crous P."/>
            <person name="Grigoriev I."/>
        </authorList>
    </citation>
    <scope>NUCLEOTIDE SEQUENCE</scope>
    <source>
        <strain evidence="2">CBS 175.79</strain>
    </source>
</reference>
<feature type="compositionally biased region" description="Basic and acidic residues" evidence="1">
    <location>
        <begin position="1"/>
        <end position="31"/>
    </location>
</feature>
<sequence length="297" mass="35645">MKRYSDSGEGPLDARFKSRRDESPGTRHITDLLRGTPSKAERSTMSATEEIFKSELDNKGIWYRNGWPRLPPPDITGIRRGIDDEIGPRRRDRYIEWIGRILKDDLHVEGATLRFEFRPSRQLLRKFGTLSREEKSEFFSLVIELDMHKVYCYINRILWTVRQKLMRTDDTRTLLIEVLDRQMERDHWDMYKTSSDAERDAAWSKAWRSFYRRWHCTYRHQLIEDCLKWTDIEFIQLCRKGYCWQMSRPTVVLCSLTAYKDRWWIETLPKVRAWLAENDLFMDVELEQADGTESAAW</sequence>
<feature type="region of interest" description="Disordered" evidence="1">
    <location>
        <begin position="1"/>
        <end position="44"/>
    </location>
</feature>
<organism evidence="2 3">
    <name type="scientific">Aaosphaeria arxii CBS 175.79</name>
    <dbReference type="NCBI Taxonomy" id="1450172"/>
    <lineage>
        <taxon>Eukaryota</taxon>
        <taxon>Fungi</taxon>
        <taxon>Dikarya</taxon>
        <taxon>Ascomycota</taxon>
        <taxon>Pezizomycotina</taxon>
        <taxon>Dothideomycetes</taxon>
        <taxon>Pleosporomycetidae</taxon>
        <taxon>Pleosporales</taxon>
        <taxon>Pleosporales incertae sedis</taxon>
        <taxon>Aaosphaeria</taxon>
    </lineage>
</organism>
<protein>
    <submittedName>
        <fullName evidence="2">Uncharacterized protein</fullName>
    </submittedName>
</protein>
<dbReference type="GeneID" id="54289257"/>
<dbReference type="RefSeq" id="XP_033386377.1">
    <property type="nucleotide sequence ID" value="XM_033531860.1"/>
</dbReference>